<accession>A0ABQ6H1K4</accession>
<comment type="caution">
    <text evidence="2">The sequence shown here is derived from an EMBL/GenBank/DDBJ whole genome shotgun (WGS) entry which is preliminary data.</text>
</comment>
<feature type="domain" description="AB hydrolase-1" evidence="1">
    <location>
        <begin position="11"/>
        <end position="246"/>
    </location>
</feature>
<reference evidence="2 3" key="1">
    <citation type="submission" date="2023-03" db="EMBL/GenBank/DDBJ databases">
        <title>Draft genome sequence of Thalassotalea insulae KCTC 62186T.</title>
        <authorList>
            <person name="Sawabe T."/>
        </authorList>
    </citation>
    <scope>NUCLEOTIDE SEQUENCE [LARGE SCALE GENOMIC DNA]</scope>
    <source>
        <strain evidence="2 3">KCTC 62186</strain>
    </source>
</reference>
<dbReference type="PANTHER" id="PTHR43194">
    <property type="entry name" value="HYDROLASE ALPHA/BETA FOLD FAMILY"/>
    <property type="match status" value="1"/>
</dbReference>
<proteinExistence type="predicted"/>
<dbReference type="Proteomes" id="UP001157186">
    <property type="component" value="Unassembled WGS sequence"/>
</dbReference>
<evidence type="ECO:0000313" key="3">
    <source>
        <dbReference type="Proteomes" id="UP001157186"/>
    </source>
</evidence>
<dbReference type="InterPro" id="IPR000073">
    <property type="entry name" value="AB_hydrolase_1"/>
</dbReference>
<dbReference type="InterPro" id="IPR050228">
    <property type="entry name" value="Carboxylesterase_BioH"/>
</dbReference>
<dbReference type="RefSeq" id="WP_284246278.1">
    <property type="nucleotide sequence ID" value="NZ_BSST01000001.1"/>
</dbReference>
<keyword evidence="3" id="KW-1185">Reference proteome</keyword>
<evidence type="ECO:0000259" key="1">
    <source>
        <dbReference type="Pfam" id="PF12697"/>
    </source>
</evidence>
<evidence type="ECO:0000313" key="2">
    <source>
        <dbReference type="EMBL" id="GLX80301.1"/>
    </source>
</evidence>
<dbReference type="Gene3D" id="3.40.50.1820">
    <property type="entry name" value="alpha/beta hydrolase"/>
    <property type="match status" value="1"/>
</dbReference>
<gene>
    <name evidence="2" type="ORF">tinsulaeT_36410</name>
</gene>
<sequence length="267" mass="30415">MELKNCHRHWLLLRGLGRDKRHWGKFVDQFQQALPYDSVTAIDTLGNGEFSQNKSPLAIADYTDHCREQVLKKRQELPQQLDLVALSLGGMIALDWAQRYPQEIASITLINTSVANLTPWYQRIKLVSLTKLLLAVLINSRSDMFEKVILQQTSNLALAPSVLSQWLDYYMQSHTSRRNLIRQLIAASQFRLTANLNVAPLVLASSQDRIVNCQASKDIQQFSEGEIFLHPSAGHDLTLDDGDWVIRHIQQQIEKRVDIGNNKTCSL</sequence>
<dbReference type="PANTHER" id="PTHR43194:SF5">
    <property type="entry name" value="PIMELOYL-[ACYL-CARRIER PROTEIN] METHYL ESTER ESTERASE"/>
    <property type="match status" value="1"/>
</dbReference>
<dbReference type="InterPro" id="IPR029058">
    <property type="entry name" value="AB_hydrolase_fold"/>
</dbReference>
<name>A0ABQ6H1K4_9GAMM</name>
<organism evidence="2 3">
    <name type="scientific">Thalassotalea insulae</name>
    <dbReference type="NCBI Taxonomy" id="2056778"/>
    <lineage>
        <taxon>Bacteria</taxon>
        <taxon>Pseudomonadati</taxon>
        <taxon>Pseudomonadota</taxon>
        <taxon>Gammaproteobacteria</taxon>
        <taxon>Alteromonadales</taxon>
        <taxon>Colwelliaceae</taxon>
        <taxon>Thalassotalea</taxon>
    </lineage>
</organism>
<dbReference type="EMBL" id="BSST01000001">
    <property type="protein sequence ID" value="GLX80301.1"/>
    <property type="molecule type" value="Genomic_DNA"/>
</dbReference>
<protein>
    <submittedName>
        <fullName evidence="2">Alpha/beta hydrolase</fullName>
    </submittedName>
</protein>
<dbReference type="SUPFAM" id="SSF53474">
    <property type="entry name" value="alpha/beta-Hydrolases"/>
    <property type="match status" value="1"/>
</dbReference>
<keyword evidence="2" id="KW-0378">Hydrolase</keyword>
<dbReference type="GO" id="GO:0016787">
    <property type="term" value="F:hydrolase activity"/>
    <property type="evidence" value="ECO:0007669"/>
    <property type="project" value="UniProtKB-KW"/>
</dbReference>
<dbReference type="Pfam" id="PF12697">
    <property type="entry name" value="Abhydrolase_6"/>
    <property type="match status" value="1"/>
</dbReference>